<evidence type="ECO:0000256" key="7">
    <source>
        <dbReference type="ARBA" id="ARBA00022798"/>
    </source>
</evidence>
<feature type="domain" description="DhaK" evidence="14">
    <location>
        <begin position="9"/>
        <end position="347"/>
    </location>
</feature>
<feature type="binding site" evidence="12">
    <location>
        <begin position="54"/>
        <end position="57"/>
    </location>
    <ligand>
        <name>substrate</name>
    </ligand>
</feature>
<evidence type="ECO:0000256" key="1">
    <source>
        <dbReference type="ARBA" id="ARBA00003264"/>
    </source>
</evidence>
<dbReference type="PANTHER" id="PTHR28629">
    <property type="entry name" value="TRIOKINASE/FMN CYCLASE"/>
    <property type="match status" value="1"/>
</dbReference>
<comment type="pathway">
    <text evidence="2">Polyol metabolism; glycerol fermentation; glycerone phosphate from glycerol (oxidative route): step 2/2.</text>
</comment>
<feature type="domain" description="DhaL" evidence="13">
    <location>
        <begin position="385"/>
        <end position="582"/>
    </location>
</feature>
<comment type="function">
    <text evidence="1">Catalyzes both the phosphorylation of dihydroxyacetone and of glyceraldehyde.</text>
</comment>
<sequence length="585" mass="62176">MSTKHFINDPDHLVNTALHSLTLTNPSLAFDEQNKIIHRRPGYASQVSIISGGGSGHEPSFGAYVGEGFLTAAVAGTIFASPNAEQIYKTIISKVEREKGILVIVMNYTGDVLNFGMAVERAKSSGLNVKMLVVGDDVGVGRERSGKVGRRGIAGTILVQKISGALAARGASLDEVYRVARLTADNIVSLGASLGHVHVPGREIIDPDPSCALESGKIEIGMGIHNEAGTAQVDISLPELVKVMLAQLLDPNDLDRAFIKMDSTKVALLINNLGGVSSLEIGGITSEVIIQLEKNYRIKPIRVLTGTFMSSLNGLGFSISILKMVNINIEDLSLLQLLDDASEATGWAAPIRKTTWEREPIATSRDCSTALTHESQPSGLKLDPQKTRVALTSALQRVIAAEPLLTNFDTVVGDGDCGIGMKRGAESILNLLSISKLTGDAVLDLSKIIKVVENNMDGTSGALYAIFLNALLQAFCKSTHVGTVTSEVWAFALQQACSTLSNYTAARPGDRTVIDALYPFVESFEASHDLTKAAEAARRGSENTKGMRARFGRAVYIGGTGFSQVPDPGAWGLSEFLLGLAGVCN</sequence>
<dbReference type="PANTHER" id="PTHR28629:SF14">
    <property type="entry name" value="DIHYDROXYACETONE KINASE 1"/>
    <property type="match status" value="1"/>
</dbReference>
<dbReference type="FunFam" id="3.40.50.10440:FF:000002">
    <property type="entry name" value="Dihydroxyacetone kinase"/>
    <property type="match status" value="1"/>
</dbReference>
<dbReference type="Pfam" id="PF02733">
    <property type="entry name" value="Dak1"/>
    <property type="match status" value="1"/>
</dbReference>
<dbReference type="FunFam" id="3.30.1180.20:FF:000001">
    <property type="entry name" value="Dihydroxyacetone kinase 1"/>
    <property type="match status" value="1"/>
</dbReference>
<dbReference type="InterPro" id="IPR036117">
    <property type="entry name" value="DhaL_dom_sf"/>
</dbReference>
<dbReference type="GO" id="GO:0019588">
    <property type="term" value="P:anaerobic glycerol catabolic process"/>
    <property type="evidence" value="ECO:0007669"/>
    <property type="project" value="UniProtKB-UniPathway"/>
</dbReference>
<dbReference type="FunFam" id="1.25.40.340:FF:000001">
    <property type="entry name" value="Dihydroxyacetone kinase 1"/>
    <property type="match status" value="1"/>
</dbReference>
<dbReference type="Gene3D" id="1.25.40.340">
    <property type="match status" value="1"/>
</dbReference>
<dbReference type="PROSITE" id="PS51481">
    <property type="entry name" value="DHAK"/>
    <property type="match status" value="1"/>
</dbReference>
<evidence type="ECO:0000259" key="13">
    <source>
        <dbReference type="PROSITE" id="PS51480"/>
    </source>
</evidence>
<evidence type="ECO:0000313" key="15">
    <source>
        <dbReference type="EMBL" id="SZF01939.1"/>
    </source>
</evidence>
<accession>A0A383UQ96</accession>
<dbReference type="AlphaFoldDB" id="A0A383UQ96"/>
<dbReference type="InterPro" id="IPR012734">
    <property type="entry name" value="DhaK_ATP"/>
</dbReference>
<dbReference type="Pfam" id="PF02734">
    <property type="entry name" value="Dak2"/>
    <property type="match status" value="1"/>
</dbReference>
<evidence type="ECO:0000256" key="5">
    <source>
        <dbReference type="ARBA" id="ARBA00022741"/>
    </source>
</evidence>
<keyword evidence="8" id="KW-0067">ATP-binding</keyword>
<dbReference type="UniPathway" id="UPA00617">
    <property type="reaction ID" value="UER00669"/>
</dbReference>
<dbReference type="SMART" id="SM01120">
    <property type="entry name" value="Dak2"/>
    <property type="match status" value="1"/>
</dbReference>
<dbReference type="GO" id="GO:0005829">
    <property type="term" value="C:cytosol"/>
    <property type="evidence" value="ECO:0007669"/>
    <property type="project" value="TreeGrafter"/>
</dbReference>
<feature type="binding site" evidence="12">
    <location>
        <position position="111"/>
    </location>
    <ligand>
        <name>substrate</name>
    </ligand>
</feature>
<dbReference type="PROSITE" id="PS51480">
    <property type="entry name" value="DHAL"/>
    <property type="match status" value="1"/>
</dbReference>
<evidence type="ECO:0000256" key="8">
    <source>
        <dbReference type="ARBA" id="ARBA00022840"/>
    </source>
</evidence>
<dbReference type="VEuPathDB" id="FungiDB:BLGHR1_12713"/>
<dbReference type="EMBL" id="UNSH01000041">
    <property type="protein sequence ID" value="SZF01939.1"/>
    <property type="molecule type" value="Genomic_DNA"/>
</dbReference>
<evidence type="ECO:0000256" key="4">
    <source>
        <dbReference type="ARBA" id="ARBA00022679"/>
    </source>
</evidence>
<proteinExistence type="inferred from homology"/>
<dbReference type="SUPFAM" id="SSF101473">
    <property type="entry name" value="DhaL-like"/>
    <property type="match status" value="1"/>
</dbReference>
<feature type="active site" description="Tele-hemiaminal-histidine intermediate" evidence="11">
    <location>
        <position position="225"/>
    </location>
</feature>
<dbReference type="GO" id="GO:0005524">
    <property type="term" value="F:ATP binding"/>
    <property type="evidence" value="ECO:0007669"/>
    <property type="project" value="UniProtKB-KW"/>
</dbReference>
<dbReference type="InterPro" id="IPR050861">
    <property type="entry name" value="Dihydroxyacetone_Kinase"/>
</dbReference>
<dbReference type="Proteomes" id="UP000275772">
    <property type="component" value="Unassembled WGS sequence"/>
</dbReference>
<dbReference type="Gene3D" id="3.40.50.10440">
    <property type="entry name" value="Dihydroxyacetone kinase, domain 1"/>
    <property type="match status" value="1"/>
</dbReference>
<keyword evidence="7" id="KW-0319">Glycerol metabolism</keyword>
<dbReference type="GO" id="GO:0050354">
    <property type="term" value="F:triokinase activity"/>
    <property type="evidence" value="ECO:0007669"/>
    <property type="project" value="UniProtKB-EC"/>
</dbReference>
<evidence type="ECO:0000313" key="16">
    <source>
        <dbReference type="Proteomes" id="UP000275772"/>
    </source>
</evidence>
<comment type="catalytic activity">
    <reaction evidence="10">
        <text>dihydroxyacetone + ATP = dihydroxyacetone phosphate + ADP + H(+)</text>
        <dbReference type="Rhea" id="RHEA:15773"/>
        <dbReference type="ChEBI" id="CHEBI:15378"/>
        <dbReference type="ChEBI" id="CHEBI:16016"/>
        <dbReference type="ChEBI" id="CHEBI:30616"/>
        <dbReference type="ChEBI" id="CHEBI:57642"/>
        <dbReference type="ChEBI" id="CHEBI:456216"/>
        <dbReference type="EC" id="2.7.1.29"/>
    </reaction>
</comment>
<dbReference type="InterPro" id="IPR004007">
    <property type="entry name" value="DhaL_dom"/>
</dbReference>
<evidence type="ECO:0000259" key="14">
    <source>
        <dbReference type="PROSITE" id="PS51481"/>
    </source>
</evidence>
<comment type="similarity">
    <text evidence="3">Belongs to the dihydroxyacetone kinase (DAK) family.</text>
</comment>
<dbReference type="SUPFAM" id="SSF82549">
    <property type="entry name" value="DAK1/DegV-like"/>
    <property type="match status" value="1"/>
</dbReference>
<evidence type="ECO:0000256" key="10">
    <source>
        <dbReference type="ARBA" id="ARBA00048898"/>
    </source>
</evidence>
<organism evidence="15 16">
    <name type="scientific">Blumeria hordei</name>
    <name type="common">Barley powdery mildew</name>
    <name type="synonym">Blumeria graminis f. sp. hordei</name>
    <dbReference type="NCBI Taxonomy" id="2867405"/>
    <lineage>
        <taxon>Eukaryota</taxon>
        <taxon>Fungi</taxon>
        <taxon>Dikarya</taxon>
        <taxon>Ascomycota</taxon>
        <taxon>Pezizomycotina</taxon>
        <taxon>Leotiomycetes</taxon>
        <taxon>Erysiphales</taxon>
        <taxon>Erysiphaceae</taxon>
        <taxon>Blumeria</taxon>
    </lineage>
</organism>
<keyword evidence="6" id="KW-0418">Kinase</keyword>
<name>A0A383UQ96_BLUHO</name>
<evidence type="ECO:0000256" key="2">
    <source>
        <dbReference type="ARBA" id="ARBA00004778"/>
    </source>
</evidence>
<dbReference type="InterPro" id="IPR004006">
    <property type="entry name" value="DhaK_dom"/>
</dbReference>
<dbReference type="GO" id="GO:0004371">
    <property type="term" value="F:glycerone kinase activity"/>
    <property type="evidence" value="ECO:0007669"/>
    <property type="project" value="UniProtKB-EC"/>
</dbReference>
<keyword evidence="5" id="KW-0547">Nucleotide-binding</keyword>
<gene>
    <name evidence="15" type="ORF">BLGHR1_12713</name>
</gene>
<evidence type="ECO:0000256" key="3">
    <source>
        <dbReference type="ARBA" id="ARBA00008757"/>
    </source>
</evidence>
<comment type="catalytic activity">
    <reaction evidence="9">
        <text>D-glyceraldehyde + ATP = D-glyceraldehyde 3-phosphate + ADP + H(+)</text>
        <dbReference type="Rhea" id="RHEA:13941"/>
        <dbReference type="ChEBI" id="CHEBI:15378"/>
        <dbReference type="ChEBI" id="CHEBI:17378"/>
        <dbReference type="ChEBI" id="CHEBI:30616"/>
        <dbReference type="ChEBI" id="CHEBI:59776"/>
        <dbReference type="ChEBI" id="CHEBI:456216"/>
        <dbReference type="EC" id="2.7.1.28"/>
    </reaction>
</comment>
<evidence type="ECO:0000256" key="6">
    <source>
        <dbReference type="ARBA" id="ARBA00022777"/>
    </source>
</evidence>
<evidence type="ECO:0008006" key="17">
    <source>
        <dbReference type="Google" id="ProtNLM"/>
    </source>
</evidence>
<dbReference type="Gene3D" id="3.30.1180.20">
    <property type="entry name" value="Dihydroxyacetone kinase, domain 2"/>
    <property type="match status" value="1"/>
</dbReference>
<reference evidence="15 16" key="1">
    <citation type="submission" date="2017-11" db="EMBL/GenBank/DDBJ databases">
        <authorList>
            <person name="Kracher B."/>
        </authorList>
    </citation>
    <scope>NUCLEOTIDE SEQUENCE [LARGE SCALE GENOMIC DNA]</scope>
    <source>
        <strain evidence="15 16">RACE1</strain>
    </source>
</reference>
<keyword evidence="4" id="KW-0808">Transferase</keyword>
<protein>
    <recommendedName>
        <fullName evidence="17">Dihydroxyacetone kinase</fullName>
    </recommendedName>
</protein>
<dbReference type="NCBIfam" id="TIGR02361">
    <property type="entry name" value="dak_ATP"/>
    <property type="match status" value="1"/>
</dbReference>
<evidence type="ECO:0000256" key="9">
    <source>
        <dbReference type="ARBA" id="ARBA00047974"/>
    </source>
</evidence>
<evidence type="ECO:0000256" key="12">
    <source>
        <dbReference type="PIRSR" id="PIRSR612734-2"/>
    </source>
</evidence>
<evidence type="ECO:0000256" key="11">
    <source>
        <dbReference type="PIRSR" id="PIRSR612734-1"/>
    </source>
</evidence>